<protein>
    <recommendedName>
        <fullName evidence="2">RagB/SusD family nutrient uptake outer membrane protein</fullName>
    </recommendedName>
</protein>
<reference evidence="1" key="1">
    <citation type="journal article" date="2013" name="Environ. Microbiol.">
        <title>Microbiota from the distal guts of lean and obese adolescents exhibit partial functional redundancy besides clear differences in community structure.</title>
        <authorList>
            <person name="Ferrer M."/>
            <person name="Ruiz A."/>
            <person name="Lanza F."/>
            <person name="Haange S.B."/>
            <person name="Oberbach A."/>
            <person name="Till H."/>
            <person name="Bargiela R."/>
            <person name="Campoy C."/>
            <person name="Segura M.T."/>
            <person name="Richter M."/>
            <person name="von Bergen M."/>
            <person name="Seifert J."/>
            <person name="Suarez A."/>
        </authorList>
    </citation>
    <scope>NUCLEOTIDE SEQUENCE</scope>
</reference>
<feature type="non-terminal residue" evidence="1">
    <location>
        <position position="50"/>
    </location>
</feature>
<evidence type="ECO:0000313" key="1">
    <source>
        <dbReference type="EMBL" id="EKC66657.1"/>
    </source>
</evidence>
<name>K1T1A8_9ZZZZ</name>
<dbReference type="AlphaFoldDB" id="K1T1A8"/>
<gene>
    <name evidence="1" type="ORF">OBE_05827</name>
</gene>
<sequence>MACMLLLAACDNYLDIQPTGSVIPNSLAEYRALLARSYKDVSKFSDRGMA</sequence>
<organism evidence="1">
    <name type="scientific">human gut metagenome</name>
    <dbReference type="NCBI Taxonomy" id="408170"/>
    <lineage>
        <taxon>unclassified sequences</taxon>
        <taxon>metagenomes</taxon>
        <taxon>organismal metagenomes</taxon>
    </lineage>
</organism>
<accession>K1T1A8</accession>
<dbReference type="EMBL" id="AJWZ01004008">
    <property type="protein sequence ID" value="EKC66657.1"/>
    <property type="molecule type" value="Genomic_DNA"/>
</dbReference>
<proteinExistence type="predicted"/>
<comment type="caution">
    <text evidence="1">The sequence shown here is derived from an EMBL/GenBank/DDBJ whole genome shotgun (WGS) entry which is preliminary data.</text>
</comment>
<evidence type="ECO:0008006" key="2">
    <source>
        <dbReference type="Google" id="ProtNLM"/>
    </source>
</evidence>